<evidence type="ECO:0000313" key="2">
    <source>
        <dbReference type="EMBL" id="CAD6492630.1"/>
    </source>
</evidence>
<dbReference type="AlphaFoldDB" id="A0A811TA74"/>
<organism evidence="2 3">
    <name type="scientific">Candidatus Argoarchaeum ethanivorans</name>
    <dbReference type="NCBI Taxonomy" id="2608793"/>
    <lineage>
        <taxon>Archaea</taxon>
        <taxon>Methanobacteriati</taxon>
        <taxon>Methanobacteriota</taxon>
        <taxon>Stenosarchaea group</taxon>
        <taxon>Methanomicrobia</taxon>
        <taxon>Methanosarcinales</taxon>
        <taxon>Methanosarcinales incertae sedis</taxon>
        <taxon>GOM Arc I cluster</taxon>
        <taxon>Candidatus Argoarchaeum</taxon>
    </lineage>
</organism>
<dbReference type="Proteomes" id="UP000610373">
    <property type="component" value="Unassembled WGS sequence"/>
</dbReference>
<gene>
    <name evidence="2" type="primary">aglJ_1</name>
    <name evidence="2" type="ORF">CHKLHMKO_00317</name>
</gene>
<dbReference type="GO" id="GO:0016757">
    <property type="term" value="F:glycosyltransferase activity"/>
    <property type="evidence" value="ECO:0007669"/>
    <property type="project" value="UniProtKB-KW"/>
</dbReference>
<name>A0A811TA74_9EURY</name>
<feature type="transmembrane region" description="Helical" evidence="1">
    <location>
        <begin position="174"/>
        <end position="197"/>
    </location>
</feature>
<accession>A0A811TA74</accession>
<evidence type="ECO:0000256" key="1">
    <source>
        <dbReference type="SAM" id="Phobius"/>
    </source>
</evidence>
<protein>
    <submittedName>
        <fullName evidence="2">Glycosyltransferase AglJ</fullName>
        <ecNumber evidence="2">2.4.1.-</ecNumber>
    </submittedName>
</protein>
<comment type="caution">
    <text evidence="2">The sequence shown here is derived from an EMBL/GenBank/DDBJ whole genome shotgun (WGS) entry which is preliminary data.</text>
</comment>
<evidence type="ECO:0000313" key="3">
    <source>
        <dbReference type="Proteomes" id="UP000610373"/>
    </source>
</evidence>
<keyword evidence="2" id="KW-0328">Glycosyltransferase</keyword>
<dbReference type="Gene3D" id="3.90.550.10">
    <property type="entry name" value="Spore Coat Polysaccharide Biosynthesis Protein SpsA, Chain A"/>
    <property type="match status" value="1"/>
</dbReference>
<proteinExistence type="predicted"/>
<dbReference type="InterPro" id="IPR050256">
    <property type="entry name" value="Glycosyltransferase_2"/>
</dbReference>
<reference evidence="2" key="1">
    <citation type="submission" date="2020-10" db="EMBL/GenBank/DDBJ databases">
        <authorList>
            <person name="Hahn C.J."/>
            <person name="Laso-Perez R."/>
            <person name="Vulcano F."/>
            <person name="Vaziourakis K.-M."/>
            <person name="Stokke R."/>
            <person name="Steen I.H."/>
            <person name="Teske A."/>
            <person name="Boetius A."/>
            <person name="Liebeke M."/>
            <person name="Amann R."/>
            <person name="Knittel K."/>
        </authorList>
    </citation>
    <scope>NUCLEOTIDE SEQUENCE</scope>
    <source>
        <strain evidence="2">Gfbio:e3339647-f889-4370-9287-4fb5cb688e4c:AG392O15_GoMArc1</strain>
    </source>
</reference>
<keyword evidence="2" id="KW-0808">Transferase</keyword>
<keyword evidence="1" id="KW-1133">Transmembrane helix</keyword>
<keyword evidence="1" id="KW-0472">Membrane</keyword>
<keyword evidence="1" id="KW-0812">Transmembrane</keyword>
<sequence length="201" mass="23184">MIIDGDGSYPVKAIPELLKEVDHYNMVVGARTGKEVKIQLYRRPAKWFLSKLANYLSETKIPDLNSGMRIFRRKDVEKFLNILPNKFSFTTTITLAYHTTGYLVKYVPINYYKRAGKSKIKPFRDGFNFIMLIFRTITYFNPLKVFLPVGFAFFVAAIFVFLYSAFFLGRFMDVTTIVLIVAAIQTVLFGLLADLVVRRSE</sequence>
<dbReference type="EMBL" id="CAJHIO010000015">
    <property type="protein sequence ID" value="CAD6492630.1"/>
    <property type="molecule type" value="Genomic_DNA"/>
</dbReference>
<feature type="transmembrane region" description="Helical" evidence="1">
    <location>
        <begin position="145"/>
        <end position="168"/>
    </location>
</feature>
<dbReference type="SUPFAM" id="SSF53448">
    <property type="entry name" value="Nucleotide-diphospho-sugar transferases"/>
    <property type="match status" value="1"/>
</dbReference>
<dbReference type="InterPro" id="IPR029044">
    <property type="entry name" value="Nucleotide-diphossugar_trans"/>
</dbReference>
<dbReference type="PANTHER" id="PTHR48090">
    <property type="entry name" value="UNDECAPRENYL-PHOSPHATE 4-DEOXY-4-FORMAMIDO-L-ARABINOSE TRANSFERASE-RELATED"/>
    <property type="match status" value="1"/>
</dbReference>
<dbReference type="EC" id="2.4.1.-" evidence="2"/>
<dbReference type="PANTHER" id="PTHR48090:SF7">
    <property type="entry name" value="RFBJ PROTEIN"/>
    <property type="match status" value="1"/>
</dbReference>